<dbReference type="AlphaFoldDB" id="A0A5B6TQW7"/>
<evidence type="ECO:0000259" key="2">
    <source>
        <dbReference type="Pfam" id="PF19089"/>
    </source>
</evidence>
<evidence type="ECO:0000256" key="1">
    <source>
        <dbReference type="SAM" id="SignalP"/>
    </source>
</evidence>
<dbReference type="OrthoDB" id="1117410at2"/>
<feature type="signal peptide" evidence="1">
    <location>
        <begin position="1"/>
        <end position="20"/>
    </location>
</feature>
<name>A0A5B6TQW7_9BACT</name>
<feature type="chain" id="PRO_5023119574" description="DUF5777 domain-containing protein" evidence="1">
    <location>
        <begin position="21"/>
        <end position="295"/>
    </location>
</feature>
<dbReference type="RefSeq" id="WP_149091869.1">
    <property type="nucleotide sequence ID" value="NZ_VKKY01000002.1"/>
</dbReference>
<organism evidence="3 4">
    <name type="scientific">Rufibacter hautae</name>
    <dbReference type="NCBI Taxonomy" id="2595005"/>
    <lineage>
        <taxon>Bacteria</taxon>
        <taxon>Pseudomonadati</taxon>
        <taxon>Bacteroidota</taxon>
        <taxon>Cytophagia</taxon>
        <taxon>Cytophagales</taxon>
        <taxon>Hymenobacteraceae</taxon>
        <taxon>Rufibacter</taxon>
    </lineage>
</organism>
<evidence type="ECO:0000313" key="4">
    <source>
        <dbReference type="Proteomes" id="UP000324133"/>
    </source>
</evidence>
<dbReference type="SUPFAM" id="SSF56935">
    <property type="entry name" value="Porins"/>
    <property type="match status" value="1"/>
</dbReference>
<accession>A0A5B6TQW7</accession>
<comment type="caution">
    <text evidence="3">The sequence shown here is derived from an EMBL/GenBank/DDBJ whole genome shotgun (WGS) entry which is preliminary data.</text>
</comment>
<sequence>MKTIFLVAFLSVWVSTAAFAQEDLLKLAEAGDSAQKEKVSATFKATRLINGHTVETNGAGTLLFLISHRFGTLNSGAYNFWGLDQSTIRLALEYGVTDRFTVGVGRSSLEKTYDGFLKYKAVQQAAGGSPVTITAFASTAVKTLDWPENEAKYEFAHRLTYSYQLLVARKFTERLSLQLAPTMVHRNLVETGGGETNVYALGTGGRYKLTKRVSFNAEYFYLLPSDVADTFKNSLSLGFDIETGGHVFQLMFTNSQGMVEKFFIPKNVGGWNTGDIYFGFNISRVFSLGKEKREW</sequence>
<evidence type="ECO:0000313" key="3">
    <source>
        <dbReference type="EMBL" id="KAA3438813.1"/>
    </source>
</evidence>
<protein>
    <recommendedName>
        <fullName evidence="2">DUF5777 domain-containing protein</fullName>
    </recommendedName>
</protein>
<dbReference type="EMBL" id="VKKY01000002">
    <property type="protein sequence ID" value="KAA3438813.1"/>
    <property type="molecule type" value="Genomic_DNA"/>
</dbReference>
<gene>
    <name evidence="3" type="ORF">FOA19_16500</name>
</gene>
<dbReference type="Pfam" id="PF19089">
    <property type="entry name" value="DUF5777"/>
    <property type="match status" value="1"/>
</dbReference>
<keyword evidence="4" id="KW-1185">Reference proteome</keyword>
<proteinExistence type="predicted"/>
<keyword evidence="1" id="KW-0732">Signal</keyword>
<reference evidence="3 4" key="1">
    <citation type="submission" date="2019-07" db="EMBL/GenBank/DDBJ databases">
        <title>Rufibacter sp. nov., isolated from lake sediment.</title>
        <authorList>
            <person name="Qu J.-H."/>
        </authorList>
    </citation>
    <scope>NUCLEOTIDE SEQUENCE [LARGE SCALE GENOMIC DNA]</scope>
    <source>
        <strain evidence="3 4">NBS58-1</strain>
    </source>
</reference>
<dbReference type="InterPro" id="IPR045916">
    <property type="entry name" value="DUF5777"/>
</dbReference>
<dbReference type="Proteomes" id="UP000324133">
    <property type="component" value="Unassembled WGS sequence"/>
</dbReference>
<feature type="domain" description="DUF5777" evidence="2">
    <location>
        <begin position="43"/>
        <end position="286"/>
    </location>
</feature>